<dbReference type="EMBL" id="FNDG01000012">
    <property type="protein sequence ID" value="SDI16352.1"/>
    <property type="molecule type" value="Genomic_DNA"/>
</dbReference>
<evidence type="ECO:0000313" key="4">
    <source>
        <dbReference type="Proteomes" id="UP000198606"/>
    </source>
</evidence>
<feature type="domain" description="FecR N-terminal" evidence="2">
    <location>
        <begin position="16"/>
        <end position="55"/>
    </location>
</feature>
<evidence type="ECO:0000259" key="2">
    <source>
        <dbReference type="Pfam" id="PF16220"/>
    </source>
</evidence>
<sequence length="320" mass="35460">MTLPPSTVLASEPLIDEAAHWCTRMHADDRTPEECADFDKWLHSDPRHAAEYRAMLEIWQVSEHLPRQYHRAAPPRRQRLGRPAMACAAVLCLAVAGLLGWQQGLLPDHVQRLQADTQVQQVTLADGSRVELNRGTTLWFANFRDQRSVTLKEGEAFFEVRHDAEHPFVVHAGAGSVTVTGTRFNVWKYQDQVVVTLSEGSVKVQSRSDRSDQTTYLTPGLQARYGADGKLPTLAAASASALAWRDGKLILDNLTLAEALPQINRYLDKPVVLADSAVAEMRIGGIYNTNDVAGLVRMLPKVLPIALSQNDAGDTVIRRR</sequence>
<dbReference type="GO" id="GO:0016989">
    <property type="term" value="F:sigma factor antagonist activity"/>
    <property type="evidence" value="ECO:0007669"/>
    <property type="project" value="TreeGrafter"/>
</dbReference>
<dbReference type="Proteomes" id="UP000198606">
    <property type="component" value="Unassembled WGS sequence"/>
</dbReference>
<dbReference type="STRING" id="29435.SAMN05216588_11239"/>
<reference evidence="3 4" key="1">
    <citation type="submission" date="2016-10" db="EMBL/GenBank/DDBJ databases">
        <authorList>
            <person name="de Groot N.N."/>
        </authorList>
    </citation>
    <scope>NUCLEOTIDE SEQUENCE [LARGE SCALE GENOMIC DNA]</scope>
    <source>
        <strain evidence="3 4">LMG 18387</strain>
    </source>
</reference>
<protein>
    <submittedName>
        <fullName evidence="3">FecR family protein</fullName>
    </submittedName>
</protein>
<dbReference type="InterPro" id="IPR006860">
    <property type="entry name" value="FecR"/>
</dbReference>
<feature type="domain" description="FecR protein" evidence="1">
    <location>
        <begin position="117"/>
        <end position="203"/>
    </location>
</feature>
<name>A0A1G8IBX4_9GAMM</name>
<dbReference type="PANTHER" id="PTHR30273">
    <property type="entry name" value="PERIPLASMIC SIGNAL SENSOR AND SIGMA FACTOR ACTIVATOR FECR-RELATED"/>
    <property type="match status" value="1"/>
</dbReference>
<dbReference type="Pfam" id="PF04773">
    <property type="entry name" value="FecR"/>
    <property type="match status" value="1"/>
</dbReference>
<evidence type="ECO:0000259" key="1">
    <source>
        <dbReference type="Pfam" id="PF04773"/>
    </source>
</evidence>
<dbReference type="InterPro" id="IPR032623">
    <property type="entry name" value="FecR_N"/>
</dbReference>
<organism evidence="3 4">
    <name type="scientific">Phytopseudomonas flavescens</name>
    <dbReference type="NCBI Taxonomy" id="29435"/>
    <lineage>
        <taxon>Bacteria</taxon>
        <taxon>Pseudomonadati</taxon>
        <taxon>Pseudomonadota</taxon>
        <taxon>Gammaproteobacteria</taxon>
        <taxon>Pseudomonadales</taxon>
        <taxon>Pseudomonadaceae</taxon>
        <taxon>Phytopseudomonas</taxon>
    </lineage>
</organism>
<evidence type="ECO:0000313" key="3">
    <source>
        <dbReference type="EMBL" id="SDI16352.1"/>
    </source>
</evidence>
<accession>A0A1G8IBX4</accession>
<dbReference type="InterPro" id="IPR012373">
    <property type="entry name" value="Ferrdict_sens_TM"/>
</dbReference>
<proteinExistence type="predicted"/>
<dbReference type="Gene3D" id="2.60.120.1440">
    <property type="match status" value="1"/>
</dbReference>
<gene>
    <name evidence="3" type="ORF">SAMN05216588_11239</name>
</gene>
<dbReference type="Pfam" id="PF16220">
    <property type="entry name" value="DUF4880"/>
    <property type="match status" value="1"/>
</dbReference>
<dbReference type="PANTHER" id="PTHR30273:SF2">
    <property type="entry name" value="PROTEIN FECR"/>
    <property type="match status" value="1"/>
</dbReference>
<dbReference type="Gene3D" id="3.55.50.30">
    <property type="match status" value="1"/>
</dbReference>
<dbReference type="PIRSF" id="PIRSF018266">
    <property type="entry name" value="FecR"/>
    <property type="match status" value="1"/>
</dbReference>
<dbReference type="AlphaFoldDB" id="A0A1G8IBX4"/>
<dbReference type="RefSeq" id="WP_084307230.1">
    <property type="nucleotide sequence ID" value="NZ_FNDG01000012.1"/>
</dbReference>